<organism evidence="1 2">
    <name type="scientific">Blepharisma stoltei</name>
    <dbReference type="NCBI Taxonomy" id="1481888"/>
    <lineage>
        <taxon>Eukaryota</taxon>
        <taxon>Sar</taxon>
        <taxon>Alveolata</taxon>
        <taxon>Ciliophora</taxon>
        <taxon>Postciliodesmatophora</taxon>
        <taxon>Heterotrichea</taxon>
        <taxon>Heterotrichida</taxon>
        <taxon>Blepharismidae</taxon>
        <taxon>Blepharisma</taxon>
    </lineage>
</organism>
<accession>A0AAU9K0B7</accession>
<evidence type="ECO:0000313" key="2">
    <source>
        <dbReference type="Proteomes" id="UP001162131"/>
    </source>
</evidence>
<dbReference type="Proteomes" id="UP001162131">
    <property type="component" value="Unassembled WGS sequence"/>
</dbReference>
<name>A0AAU9K0B7_9CILI</name>
<comment type="caution">
    <text evidence="1">The sequence shown here is derived from an EMBL/GenBank/DDBJ whole genome shotgun (WGS) entry which is preliminary data.</text>
</comment>
<keyword evidence="2" id="KW-1185">Reference proteome</keyword>
<gene>
    <name evidence="1" type="ORF">BSTOLATCC_MIC51201</name>
</gene>
<protein>
    <submittedName>
        <fullName evidence="1">Uncharacterized protein</fullName>
    </submittedName>
</protein>
<sequence>MEAKKHISTLFSPSFNDNTSALSARGRSECASVDAPVKPKTARRVFRLQHLIKDCHSLHENVYQTFKDAKSKKNFHVGRMKILNDGITIPKPPSFWKVDKNYLDGKTKITRLKKKRELEAKRKDLDPLSWDNFALTSREFQKREFGKVNEAHKNDELLDALMSPRYIFAQYMRVASPEKHEGNVQREHRIIFGTREKAGIPSWFDRKMKRDVTKTLKVDFPIEMMEQHITSDKEKENDQKSEDADFDFLFPYKNIDTLKYKMRLEKMVGSRHKKEFLRPSSHFQVISPSTLKLFGKEKIE</sequence>
<dbReference type="EMBL" id="CAJZBQ010000051">
    <property type="protein sequence ID" value="CAG9330620.1"/>
    <property type="molecule type" value="Genomic_DNA"/>
</dbReference>
<evidence type="ECO:0000313" key="1">
    <source>
        <dbReference type="EMBL" id="CAG9330620.1"/>
    </source>
</evidence>
<reference evidence="1" key="1">
    <citation type="submission" date="2021-09" db="EMBL/GenBank/DDBJ databases">
        <authorList>
            <consortium name="AG Swart"/>
            <person name="Singh M."/>
            <person name="Singh A."/>
            <person name="Seah K."/>
            <person name="Emmerich C."/>
        </authorList>
    </citation>
    <scope>NUCLEOTIDE SEQUENCE</scope>
    <source>
        <strain evidence="1">ATCC30299</strain>
    </source>
</reference>
<dbReference type="AlphaFoldDB" id="A0AAU9K0B7"/>
<proteinExistence type="predicted"/>